<evidence type="ECO:0000313" key="6">
    <source>
        <dbReference type="EMBL" id="RFA08811.1"/>
    </source>
</evidence>
<dbReference type="Pfam" id="PF00440">
    <property type="entry name" value="TetR_N"/>
    <property type="match status" value="1"/>
</dbReference>
<accession>A0A3E0VGF3</accession>
<evidence type="ECO:0000256" key="4">
    <source>
        <dbReference type="PROSITE-ProRule" id="PRU00335"/>
    </source>
</evidence>
<protein>
    <recommendedName>
        <fullName evidence="5">HTH tetR-type domain-containing protein</fullName>
    </recommendedName>
</protein>
<dbReference type="SUPFAM" id="SSF46689">
    <property type="entry name" value="Homeodomain-like"/>
    <property type="match status" value="1"/>
</dbReference>
<evidence type="ECO:0000259" key="5">
    <source>
        <dbReference type="PROSITE" id="PS50977"/>
    </source>
</evidence>
<keyword evidence="3" id="KW-0804">Transcription</keyword>
<dbReference type="InterPro" id="IPR050109">
    <property type="entry name" value="HTH-type_TetR-like_transc_reg"/>
</dbReference>
<reference evidence="6 7" key="1">
    <citation type="submission" date="2017-04" db="EMBL/GenBank/DDBJ databases">
        <title>Comparative genome analysis of Subtercola boreus.</title>
        <authorList>
            <person name="Cho Y.-J."/>
            <person name="Cho A."/>
            <person name="Kim O.-S."/>
            <person name="Lee J.-I."/>
        </authorList>
    </citation>
    <scope>NUCLEOTIDE SEQUENCE [LARGE SCALE GENOMIC DNA]</scope>
    <source>
        <strain evidence="6 7">K300</strain>
    </source>
</reference>
<dbReference type="InterPro" id="IPR041347">
    <property type="entry name" value="MftR_C"/>
</dbReference>
<dbReference type="GO" id="GO:0003700">
    <property type="term" value="F:DNA-binding transcription factor activity"/>
    <property type="evidence" value="ECO:0007669"/>
    <property type="project" value="TreeGrafter"/>
</dbReference>
<name>A0A3E0VGF3_9MICO</name>
<proteinExistence type="predicted"/>
<organism evidence="6 7">
    <name type="scientific">Subtercola boreus</name>
    <dbReference type="NCBI Taxonomy" id="120213"/>
    <lineage>
        <taxon>Bacteria</taxon>
        <taxon>Bacillati</taxon>
        <taxon>Actinomycetota</taxon>
        <taxon>Actinomycetes</taxon>
        <taxon>Micrococcales</taxon>
        <taxon>Microbacteriaceae</taxon>
        <taxon>Subtercola</taxon>
    </lineage>
</organism>
<dbReference type="Gene3D" id="1.10.10.60">
    <property type="entry name" value="Homeodomain-like"/>
    <property type="match status" value="1"/>
</dbReference>
<keyword evidence="2 4" id="KW-0238">DNA-binding</keyword>
<keyword evidence="1" id="KW-0805">Transcription regulation</keyword>
<evidence type="ECO:0000313" key="7">
    <source>
        <dbReference type="Proteomes" id="UP000256486"/>
    </source>
</evidence>
<feature type="DNA-binding region" description="H-T-H motif" evidence="4">
    <location>
        <begin position="150"/>
        <end position="169"/>
    </location>
</feature>
<dbReference type="InterPro" id="IPR001647">
    <property type="entry name" value="HTH_TetR"/>
</dbReference>
<sequence length="313" mass="33483">MSAVSPGRLCALLPVPRGRQLCSLRRGTTPLTVCAVALSGVGASGRSLIGCDGPDPAGSTGFRAPRTGRPSLFFRRLPGDDRLIVVGEQYYTSDRVARLLWRELPRGVAVEEKSAATVRPPRGRPRSSSRELLEDAAYELFLENSYVKTTVEQITQRAGVGRSTFFNYFDGKSDVFWGDIDRAFGTLQARLDEQTPDALPLPALSNALAAVAREFGPSRVPWILTQYTSIGSVPEVEASALARFARCAGQLSTFVAVRQGLDPDTLLPRTVAYAATGAVVAAAQEWAAAGPSRGSLEPFVVRALDALARGFAA</sequence>
<dbReference type="Gene3D" id="1.10.357.10">
    <property type="entry name" value="Tetracycline Repressor, domain 2"/>
    <property type="match status" value="1"/>
</dbReference>
<dbReference type="GO" id="GO:0000976">
    <property type="term" value="F:transcription cis-regulatory region binding"/>
    <property type="evidence" value="ECO:0007669"/>
    <property type="project" value="TreeGrafter"/>
</dbReference>
<dbReference type="PANTHER" id="PTHR30055:SF238">
    <property type="entry name" value="MYCOFACTOCIN BIOSYNTHESIS TRANSCRIPTIONAL REGULATOR MFTR-RELATED"/>
    <property type="match status" value="1"/>
</dbReference>
<dbReference type="PROSITE" id="PS50977">
    <property type="entry name" value="HTH_TETR_2"/>
    <property type="match status" value="1"/>
</dbReference>
<dbReference type="PRINTS" id="PR00455">
    <property type="entry name" value="HTHTETR"/>
</dbReference>
<feature type="domain" description="HTH tetR-type" evidence="5">
    <location>
        <begin position="127"/>
        <end position="187"/>
    </location>
</feature>
<gene>
    <name evidence="6" type="ORF">B7R54_05900</name>
</gene>
<keyword evidence="7" id="KW-1185">Reference proteome</keyword>
<evidence type="ECO:0000256" key="1">
    <source>
        <dbReference type="ARBA" id="ARBA00023015"/>
    </source>
</evidence>
<dbReference type="AlphaFoldDB" id="A0A3E0VGF3"/>
<dbReference type="Pfam" id="PF17754">
    <property type="entry name" value="TetR_C_14"/>
    <property type="match status" value="1"/>
</dbReference>
<dbReference type="OrthoDB" id="956698at2"/>
<dbReference type="Proteomes" id="UP000256486">
    <property type="component" value="Unassembled WGS sequence"/>
</dbReference>
<comment type="caution">
    <text evidence="6">The sequence shown here is derived from an EMBL/GenBank/DDBJ whole genome shotgun (WGS) entry which is preliminary data.</text>
</comment>
<evidence type="ECO:0000256" key="2">
    <source>
        <dbReference type="ARBA" id="ARBA00023125"/>
    </source>
</evidence>
<evidence type="ECO:0000256" key="3">
    <source>
        <dbReference type="ARBA" id="ARBA00023163"/>
    </source>
</evidence>
<dbReference type="EMBL" id="NBWZ01000001">
    <property type="protein sequence ID" value="RFA08811.1"/>
    <property type="molecule type" value="Genomic_DNA"/>
</dbReference>
<dbReference type="InterPro" id="IPR009057">
    <property type="entry name" value="Homeodomain-like_sf"/>
</dbReference>
<dbReference type="PANTHER" id="PTHR30055">
    <property type="entry name" value="HTH-TYPE TRANSCRIPTIONAL REGULATOR RUTR"/>
    <property type="match status" value="1"/>
</dbReference>